<keyword evidence="3" id="KW-1185">Reference proteome</keyword>
<accession>A0ABW9RTV2</accession>
<gene>
    <name evidence="2" type="ORF">E1163_21805</name>
</gene>
<dbReference type="RefSeq" id="WP_155174605.1">
    <property type="nucleotide sequence ID" value="NZ_BAAAFL010000068.1"/>
</dbReference>
<evidence type="ECO:0000256" key="1">
    <source>
        <dbReference type="SAM" id="MobiDB-lite"/>
    </source>
</evidence>
<feature type="region of interest" description="Disordered" evidence="1">
    <location>
        <begin position="60"/>
        <end position="85"/>
    </location>
</feature>
<evidence type="ECO:0000313" key="3">
    <source>
        <dbReference type="Proteomes" id="UP000798808"/>
    </source>
</evidence>
<comment type="caution">
    <text evidence="2">The sequence shown here is derived from an EMBL/GenBank/DDBJ whole genome shotgun (WGS) entry which is preliminary data.</text>
</comment>
<name>A0ABW9RTV2_9BACT</name>
<dbReference type="EMBL" id="SMLW01000635">
    <property type="protein sequence ID" value="MTI27608.1"/>
    <property type="molecule type" value="Genomic_DNA"/>
</dbReference>
<organism evidence="2 3">
    <name type="scientific">Fulvivirga kasyanovii</name>
    <dbReference type="NCBI Taxonomy" id="396812"/>
    <lineage>
        <taxon>Bacteria</taxon>
        <taxon>Pseudomonadati</taxon>
        <taxon>Bacteroidota</taxon>
        <taxon>Cytophagia</taxon>
        <taxon>Cytophagales</taxon>
        <taxon>Fulvivirgaceae</taxon>
        <taxon>Fulvivirga</taxon>
    </lineage>
</organism>
<proteinExistence type="predicted"/>
<sequence length="139" mass="16196">MVKKRIYPLFSAIQLMLVLLLSFGGYSQSFATGQDFSSEVITSGDDYPSDELWISYPHSADSRHDAESPQYPPLEEDSDDNKTEENFNKINVHGHSLYELTLLQKHLSLRFNFLRLIFIDYQTLVPLYVLFHSWKDFLI</sequence>
<dbReference type="Proteomes" id="UP000798808">
    <property type="component" value="Unassembled WGS sequence"/>
</dbReference>
<protein>
    <recommendedName>
        <fullName evidence="4">Secreted protein</fullName>
    </recommendedName>
</protein>
<evidence type="ECO:0000313" key="2">
    <source>
        <dbReference type="EMBL" id="MTI27608.1"/>
    </source>
</evidence>
<evidence type="ECO:0008006" key="4">
    <source>
        <dbReference type="Google" id="ProtNLM"/>
    </source>
</evidence>
<reference evidence="2 3" key="1">
    <citation type="submission" date="2019-02" db="EMBL/GenBank/DDBJ databases">
        <authorList>
            <person name="Goldberg S.R."/>
            <person name="Haltli B.A."/>
            <person name="Correa H."/>
            <person name="Russell K.G."/>
        </authorList>
    </citation>
    <scope>NUCLEOTIDE SEQUENCE [LARGE SCALE GENOMIC DNA]</scope>
    <source>
        <strain evidence="2 3">JCM 16186</strain>
    </source>
</reference>